<dbReference type="PANTHER" id="PTHR48467:SF1">
    <property type="entry name" value="GLUTAMATE SYNTHASE 1 [NADH], CHLOROPLASTIC-LIKE"/>
    <property type="match status" value="1"/>
</dbReference>
<evidence type="ECO:0000256" key="2">
    <source>
        <dbReference type="ARBA" id="ARBA00008312"/>
    </source>
</evidence>
<dbReference type="GeneID" id="77803301"/>
<keyword evidence="8" id="KW-0496">Mitochondrion</keyword>
<keyword evidence="4 8" id="KW-0274">FAD</keyword>
<evidence type="ECO:0000313" key="11">
    <source>
        <dbReference type="Proteomes" id="UP001164743"/>
    </source>
</evidence>
<gene>
    <name evidence="10" type="ORF">PtA15_13A229</name>
</gene>
<name>A0ABY7D4A4_9BASI</name>
<comment type="subcellular location">
    <subcellularLocation>
        <location evidence="8">Mitochondrion</location>
    </subcellularLocation>
</comment>
<dbReference type="Proteomes" id="UP001164743">
    <property type="component" value="Chromosome 13A"/>
</dbReference>
<keyword evidence="5 8" id="KW-0521">NADP</keyword>
<dbReference type="PRINTS" id="PR00419">
    <property type="entry name" value="ADXRDTASE"/>
</dbReference>
<evidence type="ECO:0000256" key="6">
    <source>
        <dbReference type="ARBA" id="ARBA00023002"/>
    </source>
</evidence>
<feature type="region of interest" description="Disordered" evidence="9">
    <location>
        <begin position="31"/>
        <end position="62"/>
    </location>
</feature>
<evidence type="ECO:0000256" key="1">
    <source>
        <dbReference type="ARBA" id="ARBA00001974"/>
    </source>
</evidence>
<sequence>MSGTCPAWDCQAPAAVAGHSAEQMDGRLLARGPRRWRPRPPHSDRRTTAWPRSLSSDPPSSKPIRVAICGAGPAGFYAAKRLFALDQHANPARPLAIDLFEALPTPFGLSRYGVAPDHPEVKNCESKFEQVARHPRLRYFGNTAVLGDGQPPPSGPQASVRLTSLRQQYDGVLLAYGAGEDRTLGGLPGETTLANILPARAAVDWYNGYPRTAATAGERRKFVDLSQVERVTIIGMGNVALDIARILLTDVDVLAKTDMDEAALSELSRSRVRHVEIVGRRGPLQAAFTTRELRELAGLPGLALDIDQPLLADAAARIAPPGVLGRMPNGRLAKRLLDVMIKASQPSSLRPTRSSCALRFLHTPLAFHGAQPSDTAAPARVAAVDWIRNTLEYPADASRPVDHAALKAVPLRPLTIHASATDLVLKSLGSVPHLVPPLTHDAWRSRAKNEQGRALDAANQSIPGLYVTGWLATGSKGVIGDTMTGAYDRDDAEPALDNKQFCVDWHAWTVIDQAERHSGKLAGRPRVKLSSVHDMLAVAGLL</sequence>
<comment type="similarity">
    <text evidence="2 8">Belongs to the ferredoxin--NADP reductase type 1 family.</text>
</comment>
<evidence type="ECO:0000256" key="4">
    <source>
        <dbReference type="ARBA" id="ARBA00022827"/>
    </source>
</evidence>
<keyword evidence="11" id="KW-1185">Reference proteome</keyword>
<protein>
    <recommendedName>
        <fullName evidence="8">NADPH:adrenodoxin oxidoreductase, mitochondrial</fullName>
        <ecNumber evidence="8">1.18.1.6</ecNumber>
    </recommendedName>
</protein>
<keyword evidence="6 8" id="KW-0560">Oxidoreductase</keyword>
<evidence type="ECO:0000256" key="7">
    <source>
        <dbReference type="ARBA" id="ARBA00048933"/>
    </source>
</evidence>
<dbReference type="Gene3D" id="3.50.50.60">
    <property type="entry name" value="FAD/NAD(P)-binding domain"/>
    <property type="match status" value="1"/>
</dbReference>
<dbReference type="RefSeq" id="XP_053026385.1">
    <property type="nucleotide sequence ID" value="XM_053162406.1"/>
</dbReference>
<keyword evidence="3 8" id="KW-0285">Flavoprotein</keyword>
<dbReference type="PIRSF" id="PIRSF000362">
    <property type="entry name" value="FNR"/>
    <property type="match status" value="1"/>
</dbReference>
<evidence type="ECO:0000256" key="9">
    <source>
        <dbReference type="SAM" id="MobiDB-lite"/>
    </source>
</evidence>
<comment type="catalytic activity">
    <reaction evidence="7 8">
        <text>2 reduced [adrenodoxin] + NADP(+) + H(+) = 2 oxidized [adrenodoxin] + NADPH</text>
        <dbReference type="Rhea" id="RHEA:42312"/>
        <dbReference type="Rhea" id="RHEA-COMP:9998"/>
        <dbReference type="Rhea" id="RHEA-COMP:9999"/>
        <dbReference type="ChEBI" id="CHEBI:15378"/>
        <dbReference type="ChEBI" id="CHEBI:33737"/>
        <dbReference type="ChEBI" id="CHEBI:33738"/>
        <dbReference type="ChEBI" id="CHEBI:57783"/>
        <dbReference type="ChEBI" id="CHEBI:58349"/>
        <dbReference type="EC" id="1.18.1.6"/>
    </reaction>
</comment>
<dbReference type="Gene3D" id="3.40.50.720">
    <property type="entry name" value="NAD(P)-binding Rossmann-like Domain"/>
    <property type="match status" value="2"/>
</dbReference>
<dbReference type="InterPro" id="IPR036188">
    <property type="entry name" value="FAD/NAD-bd_sf"/>
</dbReference>
<dbReference type="InterPro" id="IPR055275">
    <property type="entry name" value="Ferredox_Rdtase"/>
</dbReference>
<evidence type="ECO:0000256" key="8">
    <source>
        <dbReference type="PIRNR" id="PIRNR000362"/>
    </source>
</evidence>
<comment type="cofactor">
    <cofactor evidence="1 8">
        <name>FAD</name>
        <dbReference type="ChEBI" id="CHEBI:57692"/>
    </cofactor>
</comment>
<accession>A0ABY7D4A4</accession>
<dbReference type="EMBL" id="CP110433">
    <property type="protein sequence ID" value="WAQ90830.1"/>
    <property type="molecule type" value="Genomic_DNA"/>
</dbReference>
<organism evidence="10 11">
    <name type="scientific">Puccinia triticina</name>
    <dbReference type="NCBI Taxonomy" id="208348"/>
    <lineage>
        <taxon>Eukaryota</taxon>
        <taxon>Fungi</taxon>
        <taxon>Dikarya</taxon>
        <taxon>Basidiomycota</taxon>
        <taxon>Pucciniomycotina</taxon>
        <taxon>Pucciniomycetes</taxon>
        <taxon>Pucciniales</taxon>
        <taxon>Pucciniaceae</taxon>
        <taxon>Puccinia</taxon>
    </lineage>
</organism>
<evidence type="ECO:0000313" key="10">
    <source>
        <dbReference type="EMBL" id="WAQ90830.1"/>
    </source>
</evidence>
<proteinExistence type="inferred from homology"/>
<evidence type="ECO:0000256" key="3">
    <source>
        <dbReference type="ARBA" id="ARBA00022630"/>
    </source>
</evidence>
<dbReference type="SUPFAM" id="SSF51971">
    <property type="entry name" value="Nucleotide-binding domain"/>
    <property type="match status" value="1"/>
</dbReference>
<dbReference type="EC" id="1.18.1.6" evidence="8"/>
<dbReference type="PANTHER" id="PTHR48467">
    <property type="entry name" value="GLUTAMATE SYNTHASE 1 [NADH], CHLOROPLASTIC-LIKE"/>
    <property type="match status" value="1"/>
</dbReference>
<dbReference type="InterPro" id="IPR021163">
    <property type="entry name" value="Ferredox_Rdtase_adrenod"/>
</dbReference>
<reference evidence="10" key="1">
    <citation type="submission" date="2022-10" db="EMBL/GenBank/DDBJ databases">
        <title>Puccinia triticina Genome sequencing and assembly.</title>
        <authorList>
            <person name="Li C."/>
        </authorList>
    </citation>
    <scope>NUCLEOTIDE SEQUENCE</scope>
    <source>
        <strain evidence="10">Pt15</strain>
    </source>
</reference>
<evidence type="ECO:0000256" key="5">
    <source>
        <dbReference type="ARBA" id="ARBA00022857"/>
    </source>
</evidence>